<dbReference type="PANTHER" id="PTHR43850:SF2">
    <property type="entry name" value="ABC TRANSPORTER ATP-BINDING PROTEIN MA_4021-RELATED"/>
    <property type="match status" value="1"/>
</dbReference>
<dbReference type="PANTHER" id="PTHR43850">
    <property type="entry name" value="ABC TRANSPORTER ATP-BINDING PROTEIN MA_4021-RELATED"/>
    <property type="match status" value="1"/>
</dbReference>
<dbReference type="SUPFAM" id="SSF89550">
    <property type="entry name" value="PHP domain-like"/>
    <property type="match status" value="1"/>
</dbReference>
<accession>A0ABT7PH67</accession>
<feature type="non-terminal residue" evidence="1">
    <location>
        <position position="662"/>
    </location>
</feature>
<sequence>MKIDLHTHTKKSKIGDAATREIAPAKFCEILADTDVGIIAITNHNVFDIQQFEEIERESSDAIQVWPGIELDVVENGSRGHLIVIVSPAKAKQFFSAVAAIRADDSPDEFSTTIEAVLEHFEGMGPLYVAHYKQKKPDISDEAIGTLTDRTAHPCRVIKEVTNSISAGIYISHGQSSIYGSDVQDWNSYKEQSVNLPDLRLPVESFEHFCLLLEKDPTTINTVLNKKNTEEVSLTPFTDGTQLKLQVYNDINIVFGPKGTGKSCILKAIAKHYCDAGIEAAVYESASDRLDEIFDMNGRDLSFSLSAQDINCCKDEIADLRAASEEDVTSVRKYVKYYSSKTTNKNAKKIKLKDIDTEEEGTSQRQFKEFNEAANKTAEFSAFLGEQQVVKEVLTEDELDSLEKVVTELHSRLTERKRSSFSGWKKICLLNSAISKFRTEVERKTGSPAKPTTTGFRAYGINRAKIAASASAILESANTEIPTERQTLGSLGANKGVLELHTEFTFQNGEITDGKFHKLKGNRKASQQQYLRKGSQKEFVKKVRKILENSYKDNLFQYIAEFNEIEDIDQIESVYELLLFKRYFALKGSPYLPSSGEASMVMLQKELETNKDIYILDEPERSLGNEYINDVIVPLIKERAFAGKKVFISTHDANVAVRTLPY</sequence>
<dbReference type="SUPFAM" id="SSF52540">
    <property type="entry name" value="P-loop containing nucleoside triphosphate hydrolases"/>
    <property type="match status" value="1"/>
</dbReference>
<dbReference type="InterPro" id="IPR016195">
    <property type="entry name" value="Pol/histidinol_Pase-like"/>
</dbReference>
<comment type="caution">
    <text evidence="1">The sequence shown here is derived from an EMBL/GenBank/DDBJ whole genome shotgun (WGS) entry which is preliminary data.</text>
</comment>
<dbReference type="Gene3D" id="3.40.50.300">
    <property type="entry name" value="P-loop containing nucleotide triphosphate hydrolases"/>
    <property type="match status" value="2"/>
</dbReference>
<protein>
    <submittedName>
        <fullName evidence="1">Uncharacterized protein</fullName>
    </submittedName>
</protein>
<dbReference type="Gene3D" id="3.20.20.140">
    <property type="entry name" value="Metal-dependent hydrolases"/>
    <property type="match status" value="1"/>
</dbReference>
<organism evidence="1 2">
    <name type="scientific">Roseiconus lacunae</name>
    <dbReference type="NCBI Taxonomy" id="2605694"/>
    <lineage>
        <taxon>Bacteria</taxon>
        <taxon>Pseudomonadati</taxon>
        <taxon>Planctomycetota</taxon>
        <taxon>Planctomycetia</taxon>
        <taxon>Pirellulales</taxon>
        <taxon>Pirellulaceae</taxon>
        <taxon>Roseiconus</taxon>
    </lineage>
</organism>
<gene>
    <name evidence="1" type="ORF">QTN89_09355</name>
</gene>
<dbReference type="EMBL" id="JASZZN010000005">
    <property type="protein sequence ID" value="MDM4015634.1"/>
    <property type="molecule type" value="Genomic_DNA"/>
</dbReference>
<dbReference type="RefSeq" id="WP_289163124.1">
    <property type="nucleotide sequence ID" value="NZ_JASZZN010000005.1"/>
</dbReference>
<keyword evidence="2" id="KW-1185">Reference proteome</keyword>
<evidence type="ECO:0000313" key="1">
    <source>
        <dbReference type="EMBL" id="MDM4015634.1"/>
    </source>
</evidence>
<name>A0ABT7PH67_9BACT</name>
<dbReference type="Proteomes" id="UP001239462">
    <property type="component" value="Unassembled WGS sequence"/>
</dbReference>
<reference evidence="1 2" key="1">
    <citation type="submission" date="2023-06" db="EMBL/GenBank/DDBJ databases">
        <title>Roseiconus lacunae JC819 isolated from Gulf of Mannar region, Tamil Nadu.</title>
        <authorList>
            <person name="Pk S."/>
            <person name="Ch S."/>
            <person name="Ch V.R."/>
        </authorList>
    </citation>
    <scope>NUCLEOTIDE SEQUENCE [LARGE SCALE GENOMIC DNA]</scope>
    <source>
        <strain evidence="1 2">JC819</strain>
    </source>
</reference>
<evidence type="ECO:0000313" key="2">
    <source>
        <dbReference type="Proteomes" id="UP001239462"/>
    </source>
</evidence>
<proteinExistence type="predicted"/>
<dbReference type="InterPro" id="IPR027417">
    <property type="entry name" value="P-loop_NTPase"/>
</dbReference>